<evidence type="ECO:0000256" key="1">
    <source>
        <dbReference type="ARBA" id="ARBA00022448"/>
    </source>
</evidence>
<dbReference type="PROSITE" id="PS51379">
    <property type="entry name" value="4FE4S_FER_2"/>
    <property type="match status" value="2"/>
</dbReference>
<evidence type="ECO:0000313" key="10">
    <source>
        <dbReference type="Proteomes" id="UP000733611"/>
    </source>
</evidence>
<evidence type="ECO:0000256" key="3">
    <source>
        <dbReference type="ARBA" id="ARBA00022723"/>
    </source>
</evidence>
<dbReference type="InterPro" id="IPR017900">
    <property type="entry name" value="4Fe4S_Fe_S_CS"/>
</dbReference>
<evidence type="ECO:0000259" key="8">
    <source>
        <dbReference type="PROSITE" id="PS51379"/>
    </source>
</evidence>
<reference evidence="9" key="1">
    <citation type="journal article" date="2021" name="PeerJ">
        <title>Extensive microbial diversity within the chicken gut microbiome revealed by metagenomics and culture.</title>
        <authorList>
            <person name="Gilroy R."/>
            <person name="Ravi A."/>
            <person name="Getino M."/>
            <person name="Pursley I."/>
            <person name="Horton D.L."/>
            <person name="Alikhan N.F."/>
            <person name="Baker D."/>
            <person name="Gharbi K."/>
            <person name="Hall N."/>
            <person name="Watson M."/>
            <person name="Adriaenssens E.M."/>
            <person name="Foster-Nyarko E."/>
            <person name="Jarju S."/>
            <person name="Secka A."/>
            <person name="Antonio M."/>
            <person name="Oren A."/>
            <person name="Chaudhuri R.R."/>
            <person name="La Ragione R."/>
            <person name="Hildebrand F."/>
            <person name="Pallen M.J."/>
        </authorList>
    </citation>
    <scope>NUCLEOTIDE SEQUENCE</scope>
    <source>
        <strain evidence="9">378</strain>
    </source>
</reference>
<dbReference type="InterPro" id="IPR024185">
    <property type="entry name" value="FTHF_cligase-like_sf"/>
</dbReference>
<name>A0A948THR5_9GAMM</name>
<dbReference type="GO" id="GO:0051539">
    <property type="term" value="F:4 iron, 4 sulfur cluster binding"/>
    <property type="evidence" value="ECO:0007669"/>
    <property type="project" value="UniProtKB-KW"/>
</dbReference>
<dbReference type="InterPro" id="IPR003741">
    <property type="entry name" value="LUD_dom"/>
</dbReference>
<keyword evidence="1" id="KW-0813">Transport</keyword>
<keyword evidence="6" id="KW-0408">Iron</keyword>
<keyword evidence="2" id="KW-0004">4Fe-4S</keyword>
<keyword evidence="5" id="KW-0249">Electron transport</keyword>
<evidence type="ECO:0000256" key="6">
    <source>
        <dbReference type="ARBA" id="ARBA00023004"/>
    </source>
</evidence>
<dbReference type="Gene3D" id="3.40.50.10420">
    <property type="entry name" value="NagB/RpiA/CoA transferase-like"/>
    <property type="match status" value="1"/>
</dbReference>
<dbReference type="NCBIfam" id="TIGR00273">
    <property type="entry name" value="LutB/LldF family L-lactate oxidation iron-sulfur protein"/>
    <property type="match status" value="1"/>
</dbReference>
<keyword evidence="7" id="KW-0411">Iron-sulfur</keyword>
<gene>
    <name evidence="9" type="ORF">H9847_09825</name>
</gene>
<protein>
    <submittedName>
        <fullName evidence="9">Iron-sulfur cluster-binding protein</fullName>
    </submittedName>
</protein>
<dbReference type="Gene3D" id="1.10.1060.10">
    <property type="entry name" value="Alpha-helical ferredoxin"/>
    <property type="match status" value="1"/>
</dbReference>
<dbReference type="InterPro" id="IPR037171">
    <property type="entry name" value="NagB/RpiA_transferase-like"/>
</dbReference>
<dbReference type="Pfam" id="PF11870">
    <property type="entry name" value="LutB_C"/>
    <property type="match status" value="1"/>
</dbReference>
<dbReference type="InterPro" id="IPR009051">
    <property type="entry name" value="Helical_ferredxn"/>
</dbReference>
<dbReference type="PANTHER" id="PTHR47153:SF2">
    <property type="entry name" value="LACTATE UTILIZATION PROTEIN B"/>
    <property type="match status" value="1"/>
</dbReference>
<dbReference type="SUPFAM" id="SSF46548">
    <property type="entry name" value="alpha-helical ferredoxin"/>
    <property type="match status" value="1"/>
</dbReference>
<feature type="domain" description="4Fe-4S ferredoxin-type" evidence="8">
    <location>
        <begin position="382"/>
        <end position="412"/>
    </location>
</feature>
<dbReference type="InterPro" id="IPR017896">
    <property type="entry name" value="4Fe4S_Fe-S-bd"/>
</dbReference>
<evidence type="ECO:0000256" key="4">
    <source>
        <dbReference type="ARBA" id="ARBA00022737"/>
    </source>
</evidence>
<dbReference type="Pfam" id="PF13183">
    <property type="entry name" value="Fer4_8"/>
    <property type="match status" value="1"/>
</dbReference>
<evidence type="ECO:0000256" key="2">
    <source>
        <dbReference type="ARBA" id="ARBA00022485"/>
    </source>
</evidence>
<evidence type="ECO:0000313" key="9">
    <source>
        <dbReference type="EMBL" id="MBU3845139.1"/>
    </source>
</evidence>
<keyword evidence="4" id="KW-0677">Repeat</keyword>
<keyword evidence="3" id="KW-0479">Metal-binding</keyword>
<dbReference type="SUPFAM" id="SSF100950">
    <property type="entry name" value="NagB/RpiA/CoA transferase-like"/>
    <property type="match status" value="1"/>
</dbReference>
<comment type="caution">
    <text evidence="9">The sequence shown here is derived from an EMBL/GenBank/DDBJ whole genome shotgun (WGS) entry which is preliminary data.</text>
</comment>
<dbReference type="EMBL" id="JAHLFE010000203">
    <property type="protein sequence ID" value="MBU3845139.1"/>
    <property type="molecule type" value="Genomic_DNA"/>
</dbReference>
<dbReference type="PROSITE" id="PS00198">
    <property type="entry name" value="4FE4S_FER_1"/>
    <property type="match status" value="2"/>
</dbReference>
<dbReference type="GO" id="GO:0046872">
    <property type="term" value="F:metal ion binding"/>
    <property type="evidence" value="ECO:0007669"/>
    <property type="project" value="UniProtKB-KW"/>
</dbReference>
<feature type="domain" description="4Fe-4S ferredoxin-type" evidence="8">
    <location>
        <begin position="334"/>
        <end position="364"/>
    </location>
</feature>
<dbReference type="Pfam" id="PF02589">
    <property type="entry name" value="LUD_dom"/>
    <property type="match status" value="1"/>
</dbReference>
<dbReference type="GO" id="GO:0006089">
    <property type="term" value="P:lactate metabolic process"/>
    <property type="evidence" value="ECO:0007669"/>
    <property type="project" value="InterPro"/>
</dbReference>
<dbReference type="InterPro" id="IPR004452">
    <property type="entry name" value="LutB/LldF"/>
</dbReference>
<dbReference type="PANTHER" id="PTHR47153">
    <property type="entry name" value="LACTATE UTILIZATION PROTEIN B"/>
    <property type="match status" value="1"/>
</dbReference>
<proteinExistence type="predicted"/>
<evidence type="ECO:0000256" key="7">
    <source>
        <dbReference type="ARBA" id="ARBA00023014"/>
    </source>
</evidence>
<sequence>MASLQQYTTANGGATIINSQRQQDSAAASARLAHTRIDHAEIVHDKLHDKQMRTNLTSAMHTLQHNRSNLITHHYMDWQGLRTQAQSVKNNALMNLGERLTTFEQNASKNGIKVHWASTPEEACAVIYEIIKANGIEHVLKGKSMASEEIGLNNYLRQRGVIAEETDLGELILQLNHETPVHIVVPAIHRNRYEVGRIFAANLHVADEHDPEKLNAIAREHLRHEFAGLKLGISGVNFALAQEGGIWLIENEGNGRMCTTAPDIHVAICGIEKVVGSLDDAATLMHLLTPSATGQFIPAYQNIITGPRKDDELDGPKEVHVVLFDHNRSHMLQDEDFYQALRCIRCGCCMNFCPVYDKIGGHSYQTTYPGPIGEVISPSLFGLDEVGDILSFCSQCKRCSEVCPERIPLADLIRTLRAFKCKQIADQHRTALLQGYHENKEDKAKSLAIKMFTKAATNGTLWHFALGKAYTMNFFMKRFGYMMPLASQWTKFKSLPEIRDNFFAQVAKLKDVEIK</sequence>
<organism evidence="9 10">
    <name type="scientific">Candidatus Anaerobiospirillum pullicola</name>
    <dbReference type="NCBI Taxonomy" id="2838451"/>
    <lineage>
        <taxon>Bacteria</taxon>
        <taxon>Pseudomonadati</taxon>
        <taxon>Pseudomonadota</taxon>
        <taxon>Gammaproteobacteria</taxon>
        <taxon>Aeromonadales</taxon>
        <taxon>Succinivibrionaceae</taxon>
        <taxon>Anaerobiospirillum</taxon>
    </lineage>
</organism>
<dbReference type="InterPro" id="IPR024569">
    <property type="entry name" value="LutB_C"/>
</dbReference>
<dbReference type="Proteomes" id="UP000733611">
    <property type="component" value="Unassembled WGS sequence"/>
</dbReference>
<reference evidence="9" key="2">
    <citation type="submission" date="2021-04" db="EMBL/GenBank/DDBJ databases">
        <authorList>
            <person name="Gilroy R."/>
        </authorList>
    </citation>
    <scope>NUCLEOTIDE SEQUENCE</scope>
    <source>
        <strain evidence="9">378</strain>
    </source>
</reference>
<dbReference type="AlphaFoldDB" id="A0A948THR5"/>
<accession>A0A948THR5</accession>
<evidence type="ECO:0000256" key="5">
    <source>
        <dbReference type="ARBA" id="ARBA00022982"/>
    </source>
</evidence>